<feature type="region of interest" description="Disordered" evidence="1">
    <location>
        <begin position="192"/>
        <end position="223"/>
    </location>
</feature>
<evidence type="ECO:0000256" key="1">
    <source>
        <dbReference type="SAM" id="MobiDB-lite"/>
    </source>
</evidence>
<feature type="compositionally biased region" description="Basic and acidic residues" evidence="1">
    <location>
        <begin position="201"/>
        <end position="213"/>
    </location>
</feature>
<proteinExistence type="predicted"/>
<feature type="compositionally biased region" description="Polar residues" evidence="1">
    <location>
        <begin position="1"/>
        <end position="13"/>
    </location>
</feature>
<dbReference type="RefSeq" id="XP_065658120.1">
    <property type="nucleotide sequence ID" value="XM_065802048.1"/>
</dbReference>
<feature type="region of interest" description="Disordered" evidence="1">
    <location>
        <begin position="1"/>
        <end position="21"/>
    </location>
</feature>
<dbReference type="Proteomes" id="UP001652625">
    <property type="component" value="Chromosome 07"/>
</dbReference>
<dbReference type="GeneID" id="136082635"/>
<evidence type="ECO:0000313" key="3">
    <source>
        <dbReference type="RefSeq" id="XP_065658120.1"/>
    </source>
</evidence>
<name>A0ABM4C8Z5_HYDVU</name>
<gene>
    <name evidence="3" type="primary">LOC136082635</name>
</gene>
<organism evidence="2 3">
    <name type="scientific">Hydra vulgaris</name>
    <name type="common">Hydra</name>
    <name type="synonym">Hydra attenuata</name>
    <dbReference type="NCBI Taxonomy" id="6087"/>
    <lineage>
        <taxon>Eukaryota</taxon>
        <taxon>Metazoa</taxon>
        <taxon>Cnidaria</taxon>
        <taxon>Hydrozoa</taxon>
        <taxon>Hydroidolina</taxon>
        <taxon>Anthoathecata</taxon>
        <taxon>Aplanulata</taxon>
        <taxon>Hydridae</taxon>
        <taxon>Hydra</taxon>
    </lineage>
</organism>
<reference evidence="3" key="1">
    <citation type="submission" date="2025-08" db="UniProtKB">
        <authorList>
            <consortium name="RefSeq"/>
        </authorList>
    </citation>
    <scope>IDENTIFICATION</scope>
</reference>
<protein>
    <submittedName>
        <fullName evidence="3">Uncharacterized protein LOC136082635</fullName>
    </submittedName>
</protein>
<sequence>METLEFTSSSETAVESDDEYPMPSAKKLASCSAVQYIEPSISNHYQPISPSPDQSLATVVAALGTRFAAFEKKSLDLLVGIQHDLKKINTRLINLEKGLVLPPTVCNHSIAGPSPSMQWNYLPVREEKDLLDLDEKLRNKDTYESLMNFLAPVGGDDYKQLTTAILKQLMAKEVSAIKKKFENANDKNIKERNGSFLATASDRDGGRKNRTTTEPRPLLSDENDFRQDIEVQCPLFDNETIMQ</sequence>
<keyword evidence="2" id="KW-1185">Reference proteome</keyword>
<evidence type="ECO:0000313" key="2">
    <source>
        <dbReference type="Proteomes" id="UP001652625"/>
    </source>
</evidence>
<accession>A0ABM4C8Z5</accession>